<name>A0A084G8M0_PSEDA</name>
<feature type="domain" description="Nephrocystin 3-like N-terminal" evidence="2">
    <location>
        <begin position="313"/>
        <end position="479"/>
    </location>
</feature>
<dbReference type="AlphaFoldDB" id="A0A084G8M0"/>
<evidence type="ECO:0000259" key="3">
    <source>
        <dbReference type="Pfam" id="PF25053"/>
    </source>
</evidence>
<reference evidence="4 5" key="1">
    <citation type="journal article" date="2014" name="Genome Announc.">
        <title>Draft genome sequence of the pathogenic fungus Scedosporium apiospermum.</title>
        <authorList>
            <person name="Vandeputte P."/>
            <person name="Ghamrawi S."/>
            <person name="Rechenmann M."/>
            <person name="Iltis A."/>
            <person name="Giraud S."/>
            <person name="Fleury M."/>
            <person name="Thornton C."/>
            <person name="Delhaes L."/>
            <person name="Meyer W."/>
            <person name="Papon N."/>
            <person name="Bouchara J.P."/>
        </authorList>
    </citation>
    <scope>NUCLEOTIDE SEQUENCE [LARGE SCALE GENOMIC DNA]</scope>
    <source>
        <strain evidence="4 5">IHEM 14462</strain>
    </source>
</reference>
<dbReference type="Pfam" id="PF25053">
    <property type="entry name" value="DUF7791"/>
    <property type="match status" value="1"/>
</dbReference>
<evidence type="ECO:0000256" key="1">
    <source>
        <dbReference type="ARBA" id="ARBA00022737"/>
    </source>
</evidence>
<dbReference type="VEuPathDB" id="FungiDB:SAPIO_CDS4299"/>
<dbReference type="EMBL" id="JOWA01000091">
    <property type="protein sequence ID" value="KEZ43682.1"/>
    <property type="molecule type" value="Genomic_DNA"/>
</dbReference>
<feature type="domain" description="DUF7791" evidence="3">
    <location>
        <begin position="639"/>
        <end position="744"/>
    </location>
</feature>
<dbReference type="Gene3D" id="3.40.50.1820">
    <property type="entry name" value="alpha/beta hydrolase"/>
    <property type="match status" value="1"/>
</dbReference>
<keyword evidence="5" id="KW-1185">Reference proteome</keyword>
<sequence>MRRSFRDCLRPKSEDSTVESNRVISNSLHDGIGPLVVFDNISNDDTGTDIVFVHGLRGSRINTWSKDNVFWPEKLLREDLQNVRVITWGYDARIANAFRPASQDSLFGHSNTLLEDLSRLQIDMNRPIIFICHSLGGLLVKEALITSSQYHAHERHPPVAAIYSNTIGVIFLGTPHRGSGKRAYGEILSKIAKLTLRRPNAQLLRVLWSDSDAIERQRHEFTTVSKMPKESAIYDGFNVRQGAINANHMEIARFVSSTDQGYQRILGYIKELLLIRTPDIIGDLKLRQQKLLEYLRFPSMLTLESSDKPAHMGTCDWAVKSEISPESRDPPAFMSWTKNEEPLFWISGKAASGKSTLMKYLYYNSEVNRGLREWAGDKELLKVGYFFLDSGNDIMKCREGMLRSFLFQILEKRRQLIGVAFPSVYNQDYLLVDEQVNSWANLSRAFIALLNGLETFKVCLFIDGLDEYRMKDRLHDYASDELELITEGSSDDEAWGINEWIVDGHMEIAKLILSVKDQPNVKICCASRQLNVFESRFAKIPRLQIHHHTAKAIEKYCQERLEADAPDLDKRSDFAKAIADKSLGVFLWVRLVVDALVIGNDKGDTESELWQALERIPQKLNGKDGLYMMMLQKIARQDRCESAKLFQLAMYWHASGVRRGNLDILTICFAGEGHLDDNGNIRAKQDKIDPKALVDLQPQVAQRQRRLRSRCAGLLEDTGTIQFMHLTAKEFLSQPKMWDLVFKKEHGFRSHQEIPLALMSGIIRRLKCCEEASTVSVQSCRPPRYPTWVQDMIASCLELPGEDLSLAPNLFKALLDELDYANQNLVRIDGVTWVEIFCCPANSSSFGEVRPTSMLEVAMSYRCLRPYVILQVRRREGISQDHLARLLSMASFVTELIYTTD</sequence>
<organism evidence="4 5">
    <name type="scientific">Pseudallescheria apiosperma</name>
    <name type="common">Scedosporium apiospermum</name>
    <dbReference type="NCBI Taxonomy" id="563466"/>
    <lineage>
        <taxon>Eukaryota</taxon>
        <taxon>Fungi</taxon>
        <taxon>Dikarya</taxon>
        <taxon>Ascomycota</taxon>
        <taxon>Pezizomycotina</taxon>
        <taxon>Sordariomycetes</taxon>
        <taxon>Hypocreomycetidae</taxon>
        <taxon>Microascales</taxon>
        <taxon>Microascaceae</taxon>
        <taxon>Scedosporium</taxon>
    </lineage>
</organism>
<protein>
    <recommendedName>
        <fullName evidence="6">NACHT domain-containing protein</fullName>
    </recommendedName>
</protein>
<dbReference type="PANTHER" id="PTHR10039:SF5">
    <property type="entry name" value="NACHT DOMAIN-CONTAINING PROTEIN"/>
    <property type="match status" value="1"/>
</dbReference>
<dbReference type="Proteomes" id="UP000028545">
    <property type="component" value="Unassembled WGS sequence"/>
</dbReference>
<dbReference type="InterPro" id="IPR056693">
    <property type="entry name" value="DUF7791"/>
</dbReference>
<dbReference type="InterPro" id="IPR029058">
    <property type="entry name" value="AB_hydrolase_fold"/>
</dbReference>
<dbReference type="GeneID" id="27723371"/>
<dbReference type="RefSeq" id="XP_016643481.1">
    <property type="nucleotide sequence ID" value="XM_016786879.1"/>
</dbReference>
<dbReference type="InterPro" id="IPR056884">
    <property type="entry name" value="NPHP3-like_N"/>
</dbReference>
<evidence type="ECO:0000313" key="5">
    <source>
        <dbReference type="Proteomes" id="UP000028545"/>
    </source>
</evidence>
<dbReference type="OMA" id="RCESAKL"/>
<comment type="caution">
    <text evidence="4">The sequence shown here is derived from an EMBL/GenBank/DDBJ whole genome shotgun (WGS) entry which is preliminary data.</text>
</comment>
<dbReference type="KEGG" id="sapo:SAPIO_CDS4299"/>
<dbReference type="Gene3D" id="3.40.50.300">
    <property type="entry name" value="P-loop containing nucleotide triphosphate hydrolases"/>
    <property type="match status" value="1"/>
</dbReference>
<dbReference type="Pfam" id="PF24883">
    <property type="entry name" value="NPHP3_N"/>
    <property type="match status" value="1"/>
</dbReference>
<dbReference type="OrthoDB" id="5086500at2759"/>
<gene>
    <name evidence="4" type="ORF">SAPIO_CDS4299</name>
</gene>
<evidence type="ECO:0000313" key="4">
    <source>
        <dbReference type="EMBL" id="KEZ43682.1"/>
    </source>
</evidence>
<keyword evidence="1" id="KW-0677">Repeat</keyword>
<evidence type="ECO:0000259" key="2">
    <source>
        <dbReference type="Pfam" id="PF24883"/>
    </source>
</evidence>
<dbReference type="InterPro" id="IPR027417">
    <property type="entry name" value="P-loop_NTPase"/>
</dbReference>
<dbReference type="HOGENOM" id="CLU_010041_0_0_1"/>
<accession>A0A084G8M0</accession>
<evidence type="ECO:0008006" key="6">
    <source>
        <dbReference type="Google" id="ProtNLM"/>
    </source>
</evidence>
<dbReference type="SUPFAM" id="SSF52540">
    <property type="entry name" value="P-loop containing nucleoside triphosphate hydrolases"/>
    <property type="match status" value="1"/>
</dbReference>
<proteinExistence type="predicted"/>
<dbReference type="PANTHER" id="PTHR10039">
    <property type="entry name" value="AMELOGENIN"/>
    <property type="match status" value="1"/>
</dbReference>
<dbReference type="SUPFAM" id="SSF53474">
    <property type="entry name" value="alpha/beta-Hydrolases"/>
    <property type="match status" value="1"/>
</dbReference>